<dbReference type="EMBL" id="JASCZI010121381">
    <property type="protein sequence ID" value="MED6161497.1"/>
    <property type="molecule type" value="Genomic_DNA"/>
</dbReference>
<evidence type="ECO:0000256" key="1">
    <source>
        <dbReference type="SAM" id="SignalP"/>
    </source>
</evidence>
<evidence type="ECO:0000313" key="2">
    <source>
        <dbReference type="EMBL" id="MED6161497.1"/>
    </source>
</evidence>
<evidence type="ECO:0000313" key="3">
    <source>
        <dbReference type="Proteomes" id="UP001341840"/>
    </source>
</evidence>
<comment type="caution">
    <text evidence="2">The sequence shown here is derived from an EMBL/GenBank/DDBJ whole genome shotgun (WGS) entry which is preliminary data.</text>
</comment>
<organism evidence="2 3">
    <name type="scientific">Stylosanthes scabra</name>
    <dbReference type="NCBI Taxonomy" id="79078"/>
    <lineage>
        <taxon>Eukaryota</taxon>
        <taxon>Viridiplantae</taxon>
        <taxon>Streptophyta</taxon>
        <taxon>Embryophyta</taxon>
        <taxon>Tracheophyta</taxon>
        <taxon>Spermatophyta</taxon>
        <taxon>Magnoliopsida</taxon>
        <taxon>eudicotyledons</taxon>
        <taxon>Gunneridae</taxon>
        <taxon>Pentapetalae</taxon>
        <taxon>rosids</taxon>
        <taxon>fabids</taxon>
        <taxon>Fabales</taxon>
        <taxon>Fabaceae</taxon>
        <taxon>Papilionoideae</taxon>
        <taxon>50 kb inversion clade</taxon>
        <taxon>dalbergioids sensu lato</taxon>
        <taxon>Dalbergieae</taxon>
        <taxon>Pterocarpus clade</taxon>
        <taxon>Stylosanthes</taxon>
    </lineage>
</organism>
<keyword evidence="3" id="KW-1185">Reference proteome</keyword>
<name>A0ABU6UJL7_9FABA</name>
<reference evidence="2 3" key="1">
    <citation type="journal article" date="2023" name="Plants (Basel)">
        <title>Bridging the Gap: Combining Genomics and Transcriptomics Approaches to Understand Stylosanthes scabra, an Orphan Legume from the Brazilian Caatinga.</title>
        <authorList>
            <person name="Ferreira-Neto J.R.C."/>
            <person name="da Silva M.D."/>
            <person name="Binneck E."/>
            <person name="de Melo N.F."/>
            <person name="da Silva R.H."/>
            <person name="de Melo A.L.T.M."/>
            <person name="Pandolfi V."/>
            <person name="Bustamante F.O."/>
            <person name="Brasileiro-Vidal A.C."/>
            <person name="Benko-Iseppon A.M."/>
        </authorList>
    </citation>
    <scope>NUCLEOTIDE SEQUENCE [LARGE SCALE GENOMIC DNA]</scope>
    <source>
        <tissue evidence="2">Leaves</tissue>
    </source>
</reference>
<gene>
    <name evidence="2" type="ORF">PIB30_061238</name>
</gene>
<proteinExistence type="predicted"/>
<evidence type="ECO:0008006" key="4">
    <source>
        <dbReference type="Google" id="ProtNLM"/>
    </source>
</evidence>
<feature type="signal peptide" evidence="1">
    <location>
        <begin position="1"/>
        <end position="20"/>
    </location>
</feature>
<accession>A0ABU6UJL7</accession>
<protein>
    <recommendedName>
        <fullName evidence="4">Secreted protein</fullName>
    </recommendedName>
</protein>
<keyword evidence="1" id="KW-0732">Signal</keyword>
<dbReference type="Proteomes" id="UP001341840">
    <property type="component" value="Unassembled WGS sequence"/>
</dbReference>
<sequence>MTLIWLLLGFVVCLRQPSGGVVRVEDVDRVVEIEGPIQQSLLAVPWARLRVSHLRRLTGDHRVSHRWTLMSPRLICLETFPSRLVVLHRQHSGICPRLSRTMTRLSIRTPSLAEVAESLGRRGCGTGDIRRLC</sequence>
<feature type="chain" id="PRO_5046512352" description="Secreted protein" evidence="1">
    <location>
        <begin position="21"/>
        <end position="133"/>
    </location>
</feature>